<dbReference type="Pfam" id="PF12079">
    <property type="entry name" value="DUF3558"/>
    <property type="match status" value="1"/>
</dbReference>
<keyword evidence="1" id="KW-0732">Signal</keyword>
<dbReference type="InterPro" id="IPR024520">
    <property type="entry name" value="DUF3558"/>
</dbReference>
<organism evidence="2 3">
    <name type="scientific">Nocardia amamiensis</name>
    <dbReference type="NCBI Taxonomy" id="404578"/>
    <lineage>
        <taxon>Bacteria</taxon>
        <taxon>Bacillati</taxon>
        <taxon>Actinomycetota</taxon>
        <taxon>Actinomycetes</taxon>
        <taxon>Mycobacteriales</taxon>
        <taxon>Nocardiaceae</taxon>
        <taxon>Nocardia</taxon>
    </lineage>
</organism>
<feature type="signal peptide" evidence="1">
    <location>
        <begin position="1"/>
        <end position="23"/>
    </location>
</feature>
<feature type="chain" id="PRO_5045990841" evidence="1">
    <location>
        <begin position="24"/>
        <end position="185"/>
    </location>
</feature>
<dbReference type="Proteomes" id="UP000702209">
    <property type="component" value="Unassembled WGS sequence"/>
</dbReference>
<sequence length="185" mass="19584">MHSRRGLRRRGAAAAAAVVVALAAGGCSQTISGSARPVGGSEPVNTRLDKLLRECEILSKEEIGKAIGENISVEDSFFGAVCMWDLVGAPGGNGMATLNWYENGTLSNEKQTNNKLGYVTTNVTVQSALALLIRRPNDPDSCGVTASAPDNGVIGWWINYRPGSAHPDPCEAAKKLMEMTLNLAR</sequence>
<reference evidence="2 3" key="1">
    <citation type="submission" date="2020-10" db="EMBL/GenBank/DDBJ databases">
        <title>Identification of Nocardia species via Next-generation sequencing and recognition of intraspecies genetic diversity.</title>
        <authorList>
            <person name="Li P."/>
            <person name="Li P."/>
            <person name="Lu B."/>
        </authorList>
    </citation>
    <scope>NUCLEOTIDE SEQUENCE [LARGE SCALE GENOMIC DNA]</scope>
    <source>
        <strain evidence="2 3">BJ06-0157</strain>
    </source>
</reference>
<protein>
    <submittedName>
        <fullName evidence="2">DUF3558 domain-containing protein</fullName>
    </submittedName>
</protein>
<gene>
    <name evidence="2" type="ORF">IU459_34120</name>
</gene>
<evidence type="ECO:0000313" key="3">
    <source>
        <dbReference type="Proteomes" id="UP000702209"/>
    </source>
</evidence>
<evidence type="ECO:0000256" key="1">
    <source>
        <dbReference type="SAM" id="SignalP"/>
    </source>
</evidence>
<dbReference type="RefSeq" id="WP_195133728.1">
    <property type="nucleotide sequence ID" value="NZ_JADLQX010000046.1"/>
</dbReference>
<dbReference type="PROSITE" id="PS51257">
    <property type="entry name" value="PROKAR_LIPOPROTEIN"/>
    <property type="match status" value="1"/>
</dbReference>
<evidence type="ECO:0000313" key="2">
    <source>
        <dbReference type="EMBL" id="MBF6302541.1"/>
    </source>
</evidence>
<comment type="caution">
    <text evidence="2">The sequence shown here is derived from an EMBL/GenBank/DDBJ whole genome shotgun (WGS) entry which is preliminary data.</text>
</comment>
<keyword evidence="3" id="KW-1185">Reference proteome</keyword>
<dbReference type="EMBL" id="JADLQX010000046">
    <property type="protein sequence ID" value="MBF6302541.1"/>
    <property type="molecule type" value="Genomic_DNA"/>
</dbReference>
<proteinExistence type="predicted"/>
<accession>A0ABS0D186</accession>
<name>A0ABS0D186_9NOCA</name>